<feature type="transmembrane region" description="Helical" evidence="1">
    <location>
        <begin position="187"/>
        <end position="205"/>
    </location>
</feature>
<feature type="transmembrane region" description="Helical" evidence="1">
    <location>
        <begin position="129"/>
        <end position="151"/>
    </location>
</feature>
<keyword evidence="1" id="KW-0472">Membrane</keyword>
<feature type="transmembrane region" description="Helical" evidence="1">
    <location>
        <begin position="72"/>
        <end position="92"/>
    </location>
</feature>
<feature type="transmembrane region" description="Helical" evidence="1">
    <location>
        <begin position="211"/>
        <end position="228"/>
    </location>
</feature>
<evidence type="ECO:0000313" key="3">
    <source>
        <dbReference type="Proteomes" id="UP000254879"/>
    </source>
</evidence>
<sequence>MRLMWMYLTFFLTVAVNFFAETLPLNGVTTGEVSNQIDVWFTPANFIFSIWGLIYLLLFIWLIAVSFRYRDIQLPVTANFIASNLLNMLWLIVWHFEWFWFSLLVMLLLFSALFLLYKALQRSVLPRPFLLPISIYFGWITVAFLTNISYVFVNSHIITGIQGIWTVLALLVGIIIAIVFRLRQQDVCYPLVFVWAYIGIGIKLYGSHKGIAIFSMIGALLIGCSLFLRKRY</sequence>
<feature type="transmembrane region" description="Helical" evidence="1">
    <location>
        <begin position="98"/>
        <end position="117"/>
    </location>
</feature>
<dbReference type="InterPro" id="IPR038330">
    <property type="entry name" value="TspO/MBR-related_sf"/>
</dbReference>
<evidence type="ECO:0008006" key="4">
    <source>
        <dbReference type="Google" id="ProtNLM"/>
    </source>
</evidence>
<feature type="transmembrane region" description="Helical" evidence="1">
    <location>
        <begin position="157"/>
        <end position="180"/>
    </location>
</feature>
<dbReference type="Gene3D" id="1.20.1260.100">
    <property type="entry name" value="TspO/MBR protein"/>
    <property type="match status" value="1"/>
</dbReference>
<reference evidence="2 3" key="1">
    <citation type="submission" date="2018-06" db="EMBL/GenBank/DDBJ databases">
        <authorList>
            <consortium name="Pathogen Informatics"/>
            <person name="Doyle S."/>
        </authorList>
    </citation>
    <scope>NUCLEOTIDE SEQUENCE [LARGE SCALE GENOMIC DNA]</scope>
    <source>
        <strain evidence="3">NCTC 10815</strain>
    </source>
</reference>
<organism evidence="2 3">
    <name type="scientific">Listeria grayi</name>
    <name type="common">Listeria murrayi</name>
    <dbReference type="NCBI Taxonomy" id="1641"/>
    <lineage>
        <taxon>Bacteria</taxon>
        <taxon>Bacillati</taxon>
        <taxon>Bacillota</taxon>
        <taxon>Bacilli</taxon>
        <taxon>Bacillales</taxon>
        <taxon>Listeriaceae</taxon>
        <taxon>Listeria</taxon>
    </lineage>
</organism>
<dbReference type="Proteomes" id="UP000254879">
    <property type="component" value="Unassembled WGS sequence"/>
</dbReference>
<name>A0A378MD01_LISGR</name>
<protein>
    <recommendedName>
        <fullName evidence="4">Tryptophan-rich sensory protein</fullName>
    </recommendedName>
</protein>
<keyword evidence="1" id="KW-1133">Transmembrane helix</keyword>
<feature type="transmembrane region" description="Helical" evidence="1">
    <location>
        <begin position="44"/>
        <end position="65"/>
    </location>
</feature>
<evidence type="ECO:0000256" key="1">
    <source>
        <dbReference type="SAM" id="Phobius"/>
    </source>
</evidence>
<evidence type="ECO:0000313" key="2">
    <source>
        <dbReference type="EMBL" id="STY43242.1"/>
    </source>
</evidence>
<keyword evidence="1" id="KW-0812">Transmembrane</keyword>
<dbReference type="PANTHER" id="PTHR33802">
    <property type="entry name" value="SI:CH211-161H7.5-RELATED"/>
    <property type="match status" value="1"/>
</dbReference>
<dbReference type="EMBL" id="UGPG01000001">
    <property type="protein sequence ID" value="STY43242.1"/>
    <property type="molecule type" value="Genomic_DNA"/>
</dbReference>
<proteinExistence type="predicted"/>
<dbReference type="PANTHER" id="PTHR33802:SF1">
    <property type="entry name" value="XK-RELATED PROTEIN"/>
    <property type="match status" value="1"/>
</dbReference>
<accession>A0A378MD01</accession>
<gene>
    <name evidence="2" type="ORF">NCTC10815_00530</name>
</gene>
<dbReference type="AlphaFoldDB" id="A0A378MD01"/>